<dbReference type="Gene3D" id="3.40.350.10">
    <property type="entry name" value="Creatinase/prolidase N-terminal domain"/>
    <property type="match status" value="1"/>
</dbReference>
<evidence type="ECO:0000256" key="2">
    <source>
        <dbReference type="ARBA" id="ARBA00008766"/>
    </source>
</evidence>
<comment type="similarity">
    <text evidence="2 6">Belongs to the peptidase M24B family.</text>
</comment>
<dbReference type="GO" id="GO:0006508">
    <property type="term" value="P:proteolysis"/>
    <property type="evidence" value="ECO:0007669"/>
    <property type="project" value="TreeGrafter"/>
</dbReference>
<dbReference type="Gene3D" id="3.90.230.10">
    <property type="entry name" value="Creatinase/methionine aminopeptidase superfamily"/>
    <property type="match status" value="1"/>
</dbReference>
<comment type="cofactor">
    <cofactor evidence="1">
        <name>Mn(2+)</name>
        <dbReference type="ChEBI" id="CHEBI:29035"/>
    </cofactor>
</comment>
<dbReference type="FunFam" id="3.90.230.10:FF:000002">
    <property type="entry name" value="Xaa-Pro aminopeptidase 3"/>
    <property type="match status" value="1"/>
</dbReference>
<evidence type="ECO:0000256" key="4">
    <source>
        <dbReference type="ARBA" id="ARBA00022801"/>
    </source>
</evidence>
<dbReference type="PANTHER" id="PTHR43226:SF1">
    <property type="entry name" value="XAA-PRO DIPEPTIDASE"/>
    <property type="match status" value="1"/>
</dbReference>
<dbReference type="InterPro" id="IPR029149">
    <property type="entry name" value="Creatin/AminoP/Spt16_N"/>
</dbReference>
<keyword evidence="3 6" id="KW-0479">Metal-binding</keyword>
<dbReference type="SUPFAM" id="SSF53092">
    <property type="entry name" value="Creatinase/prolidase N-terminal domain"/>
    <property type="match status" value="1"/>
</dbReference>
<name>A0A1Y2H8D7_9FUNG</name>
<evidence type="ECO:0000313" key="8">
    <source>
        <dbReference type="EMBL" id="ORZ30858.1"/>
    </source>
</evidence>
<dbReference type="Pfam" id="PF05195">
    <property type="entry name" value="AMP_N"/>
    <property type="match status" value="1"/>
</dbReference>
<organism evidence="8 9">
    <name type="scientific">Catenaria anguillulae PL171</name>
    <dbReference type="NCBI Taxonomy" id="765915"/>
    <lineage>
        <taxon>Eukaryota</taxon>
        <taxon>Fungi</taxon>
        <taxon>Fungi incertae sedis</taxon>
        <taxon>Blastocladiomycota</taxon>
        <taxon>Blastocladiomycetes</taxon>
        <taxon>Blastocladiales</taxon>
        <taxon>Catenariaceae</taxon>
        <taxon>Catenaria</taxon>
    </lineage>
</organism>
<reference evidence="8 9" key="1">
    <citation type="submission" date="2016-07" db="EMBL/GenBank/DDBJ databases">
        <title>Pervasive Adenine N6-methylation of Active Genes in Fungi.</title>
        <authorList>
            <consortium name="DOE Joint Genome Institute"/>
            <person name="Mondo S.J."/>
            <person name="Dannebaum R.O."/>
            <person name="Kuo R.C."/>
            <person name="Labutti K."/>
            <person name="Haridas S."/>
            <person name="Kuo A."/>
            <person name="Salamov A."/>
            <person name="Ahrendt S.R."/>
            <person name="Lipzen A."/>
            <person name="Sullivan W."/>
            <person name="Andreopoulos W.B."/>
            <person name="Clum A."/>
            <person name="Lindquist E."/>
            <person name="Daum C."/>
            <person name="Ramamoorthy G.K."/>
            <person name="Gryganskyi A."/>
            <person name="Culley D."/>
            <person name="Magnuson J.K."/>
            <person name="James T.Y."/>
            <person name="O'Malley M.A."/>
            <person name="Stajich J.E."/>
            <person name="Spatafora J.W."/>
            <person name="Visel A."/>
            <person name="Grigoriev I.V."/>
        </authorList>
    </citation>
    <scope>NUCLEOTIDE SEQUENCE [LARGE SCALE GENOMIC DNA]</scope>
    <source>
        <strain evidence="8 9">PL171</strain>
    </source>
</reference>
<protein>
    <submittedName>
        <fullName evidence="8">Peptidase M24, structural domain-containing protein</fullName>
    </submittedName>
</protein>
<keyword evidence="9" id="KW-1185">Reference proteome</keyword>
<dbReference type="InterPro" id="IPR036005">
    <property type="entry name" value="Creatinase/aminopeptidase-like"/>
</dbReference>
<dbReference type="CDD" id="cd01087">
    <property type="entry name" value="Prolidase"/>
    <property type="match status" value="1"/>
</dbReference>
<proteinExistence type="inferred from homology"/>
<dbReference type="PANTHER" id="PTHR43226">
    <property type="entry name" value="XAA-PRO AMINOPEPTIDASE 3"/>
    <property type="match status" value="1"/>
</dbReference>
<evidence type="ECO:0000256" key="1">
    <source>
        <dbReference type="ARBA" id="ARBA00001936"/>
    </source>
</evidence>
<evidence type="ECO:0000256" key="6">
    <source>
        <dbReference type="RuleBase" id="RU000590"/>
    </source>
</evidence>
<gene>
    <name evidence="8" type="ORF">BCR44DRAFT_52665</name>
</gene>
<dbReference type="EMBL" id="MCFL01000073">
    <property type="protein sequence ID" value="ORZ30858.1"/>
    <property type="molecule type" value="Genomic_DNA"/>
</dbReference>
<dbReference type="InterPro" id="IPR001131">
    <property type="entry name" value="Peptidase_M24B_aminopep-P_CS"/>
</dbReference>
<evidence type="ECO:0000259" key="7">
    <source>
        <dbReference type="SMART" id="SM01011"/>
    </source>
</evidence>
<dbReference type="AlphaFoldDB" id="A0A1Y2H8D7"/>
<dbReference type="Pfam" id="PF00557">
    <property type="entry name" value="Peptidase_M24"/>
    <property type="match status" value="1"/>
</dbReference>
<dbReference type="GO" id="GO:0070006">
    <property type="term" value="F:metalloaminopeptidase activity"/>
    <property type="evidence" value="ECO:0007669"/>
    <property type="project" value="InterPro"/>
</dbReference>
<keyword evidence="5" id="KW-0464">Manganese</keyword>
<dbReference type="OrthoDB" id="10261878at2759"/>
<evidence type="ECO:0000313" key="9">
    <source>
        <dbReference type="Proteomes" id="UP000193411"/>
    </source>
</evidence>
<dbReference type="PROSITE" id="PS00491">
    <property type="entry name" value="PROLINE_PEPTIDASE"/>
    <property type="match status" value="1"/>
</dbReference>
<evidence type="ECO:0000256" key="5">
    <source>
        <dbReference type="ARBA" id="ARBA00023211"/>
    </source>
</evidence>
<dbReference type="InterPro" id="IPR007865">
    <property type="entry name" value="Aminopep_P_N"/>
</dbReference>
<dbReference type="SUPFAM" id="SSF55920">
    <property type="entry name" value="Creatinase/aminopeptidase"/>
    <property type="match status" value="1"/>
</dbReference>
<dbReference type="Proteomes" id="UP000193411">
    <property type="component" value="Unassembled WGS sequence"/>
</dbReference>
<evidence type="ECO:0000256" key="3">
    <source>
        <dbReference type="ARBA" id="ARBA00022723"/>
    </source>
</evidence>
<dbReference type="STRING" id="765915.A0A1Y2H8D7"/>
<dbReference type="SMART" id="SM01011">
    <property type="entry name" value="AMP_N"/>
    <property type="match status" value="1"/>
</dbReference>
<sequence>MTASTLSPTAPLPAAMFAAHRTKIFDALSTLGITSGLAYLRGDITKERHNTDAELAFRQESNFFYATGVDLPGYHAVLDIAARSARVFAPEIHADEAVWIGAAPSVKSQEAQFGVPVAYTTSLGDYFKSVGAAASVVHVLEHETDTSALPAEFAGKVDRTYLSDALILARMYKTEQELEVMKRANDISSEAHTKVMMATHPNTSEYALEAEFRYSCHTQGAKAQAYLPIVGVGANAAILHYGRNTASLGGSSLSPHALVLVDAGCDVHNYASDITRTFPATGKFTPEARAVYQAVLDSQLAVIDQLKPGVRWEDMHRVTERVLATHLRDKMGILKPAYSVDEHLAAHAQAVFFPHGLGHLLGLDVHDVGGYPKGVPRIQEPSIRYLRMRRTLEPGMVVTVEPGLYFVPLLIDAAKQDPKLKDMIDFDKVAQYLPVGGVRIEDNVVITETGHRNLTTVIKSVEDIEAVMARGAAARM</sequence>
<feature type="domain" description="Aminopeptidase P N-terminal" evidence="7">
    <location>
        <begin position="12"/>
        <end position="147"/>
    </location>
</feature>
<comment type="caution">
    <text evidence="8">The sequence shown here is derived from an EMBL/GenBank/DDBJ whole genome shotgun (WGS) entry which is preliminary data.</text>
</comment>
<keyword evidence="4" id="KW-0378">Hydrolase</keyword>
<dbReference type="InterPro" id="IPR052433">
    <property type="entry name" value="X-Pro_dipept-like"/>
</dbReference>
<accession>A0A1Y2H8D7</accession>
<dbReference type="GO" id="GO:0030145">
    <property type="term" value="F:manganese ion binding"/>
    <property type="evidence" value="ECO:0007669"/>
    <property type="project" value="InterPro"/>
</dbReference>
<dbReference type="InterPro" id="IPR000994">
    <property type="entry name" value="Pept_M24"/>
</dbReference>